<reference evidence="1 2" key="1">
    <citation type="submission" date="2021-08" db="EMBL/GenBank/DDBJ databases">
        <title>FDA dAtabase for Regulatory Grade micrObial Sequences (FDA-ARGOS): Supporting development and validation of Infectious Disease Dx tests.</title>
        <authorList>
            <person name="Sproer C."/>
            <person name="Gronow S."/>
            <person name="Severitt S."/>
            <person name="Schroder I."/>
            <person name="Tallon L."/>
            <person name="Sadzewicz L."/>
            <person name="Zhao X."/>
            <person name="Boylan J."/>
            <person name="Ott S."/>
            <person name="Bowen H."/>
            <person name="Vavikolanu K."/>
            <person name="Hazen T."/>
            <person name="Aluvathingal J."/>
            <person name="Nadendla S."/>
            <person name="Lowell S."/>
            <person name="Myers T."/>
            <person name="Yan Y."/>
            <person name="Sichtig H."/>
        </authorList>
    </citation>
    <scope>NUCLEOTIDE SEQUENCE [LARGE SCALE GENOMIC DNA]</scope>
    <source>
        <strain evidence="1 2">FDAARGOS_1460</strain>
    </source>
</reference>
<evidence type="ECO:0000313" key="2">
    <source>
        <dbReference type="Proteomes" id="UP000734271"/>
    </source>
</evidence>
<dbReference type="Proteomes" id="UP000734271">
    <property type="component" value="Unassembled WGS sequence"/>
</dbReference>
<gene>
    <name evidence="1" type="ORF">K8P03_10805</name>
</gene>
<protein>
    <submittedName>
        <fullName evidence="1">Uncharacterized protein</fullName>
    </submittedName>
</protein>
<comment type="caution">
    <text evidence="1">The sequence shown here is derived from an EMBL/GenBank/DDBJ whole genome shotgun (WGS) entry which is preliminary data.</text>
</comment>
<dbReference type="RefSeq" id="WP_223420619.1">
    <property type="nucleotide sequence ID" value="NZ_JAIPME010000002.1"/>
</dbReference>
<name>A0ABS7T1U2_9FIRM</name>
<proteinExistence type="predicted"/>
<organism evidence="1 2">
    <name type="scientific">Anaerococcus murdochii</name>
    <dbReference type="NCBI Taxonomy" id="411577"/>
    <lineage>
        <taxon>Bacteria</taxon>
        <taxon>Bacillati</taxon>
        <taxon>Bacillota</taxon>
        <taxon>Tissierellia</taxon>
        <taxon>Tissierellales</taxon>
        <taxon>Peptoniphilaceae</taxon>
        <taxon>Anaerococcus</taxon>
    </lineage>
</organism>
<keyword evidence="2" id="KW-1185">Reference proteome</keyword>
<sequence>MTTINVNNQWRLEKKIELVKSGQSRVFKEWQLYGGITEEEFIEGLKWLAEDPMTEKGNPTREISIIPTQDAIEKIWLEKGEPWSKMVTEIDEDNLKTEIIKIERLYEVRYDEDGKPYDWFTGRRDVKTGYRTNAKYLINIKDFI</sequence>
<accession>A0ABS7T1U2</accession>
<evidence type="ECO:0000313" key="1">
    <source>
        <dbReference type="EMBL" id="MBZ2387761.1"/>
    </source>
</evidence>
<dbReference type="EMBL" id="JAIPME010000002">
    <property type="protein sequence ID" value="MBZ2387761.1"/>
    <property type="molecule type" value="Genomic_DNA"/>
</dbReference>